<evidence type="ECO:0000313" key="1">
    <source>
        <dbReference type="EMBL" id="OHX65971.1"/>
    </source>
</evidence>
<accession>A0A1S1YY85</accession>
<dbReference type="AlphaFoldDB" id="A0A1S1YY85"/>
<gene>
    <name evidence="1" type="ORF">NH26_06210</name>
</gene>
<protein>
    <submittedName>
        <fullName evidence="1">Uncharacterized protein</fullName>
    </submittedName>
</protein>
<comment type="caution">
    <text evidence="1">The sequence shown here is derived from an EMBL/GenBank/DDBJ whole genome shotgun (WGS) entry which is preliminary data.</text>
</comment>
<dbReference type="STRING" id="915059.NH26_06210"/>
<proteinExistence type="predicted"/>
<name>A0A1S1YY85_FLAPC</name>
<dbReference type="EMBL" id="JRYR02000001">
    <property type="protein sequence ID" value="OHX65971.1"/>
    <property type="molecule type" value="Genomic_DNA"/>
</dbReference>
<dbReference type="Proteomes" id="UP000179797">
    <property type="component" value="Unassembled WGS sequence"/>
</dbReference>
<sequence length="853" mass="100695">MLNVTISEVNIDVETDSLQLQKIKNYIHSNLEGFLVGPIMNALQGVQVSSDILIDCLEIEILELNAQDDLKSLPQKIQWKVEELIVEKQFDFNHQDNSIQLESESENEKEYKYEDEEVEWDENLNTKGKSKGITLENTLLNIQSLNEAFSFLSLMTQKELTTFLKEKIKRFTSGEKGSIRDFRWLVLSKLGRQFLNDLLMEHYQTEIVEDIYVFLKVNKEKTIYFQLVYDQLFSFSNQNASFNFEISNPLKTLKWYEVVIIYHSSKELIAKDYFLIYHYVKHCHQLSSIFPQDILDKLIGDLMNINIGLLHTFIQILLNHHQEKKEQTLSIIQKSDVLGAQLQSKLMNWVKESVASKSIREFKTNNLFLDEINVLLKGNRLKSIYSEVQLFRQFKLIAKEKLQFVPWEKIAKCYDSQYSSFTSFELYILNQNLILETDEVIFLSKENVISEVTIFNFFDLLIQSKFDEVKSLIQTQIGNSKVKFIPFLQWMYKRYPKVLDNSFLNDLELSAHEKQEIIHQKDTNEQVDQLFTSWLKHQLQFPKHFFKTCIQNHVSELNKMVNELPEMSLLSNIKGNDLELWIEMNTKNKQHVYIKNLLVKNSLMDVFVFKDCLIGYLKLSTQKSEINYKELLQLLWKKHLWRKETGKVINFKKSIVEFFRLPEETIDSLFDHSASYSSTYQSKNGRQELAIENTGLCLLSPYIPHLFKSLDLIVNQQFEEEGNLKLAIQVLHYMATKKRNIQLDDNVIFLKLLTGCPIDQFLEFDEELPSSYVDEVEHLLEVVQQHWKVYKNKDNDGLRVMFLMRNARLNFGNEILIKVENSTYDILMNTLPWTYSRVHFPWMENSLRVEWGE</sequence>
<evidence type="ECO:0000313" key="2">
    <source>
        <dbReference type="Proteomes" id="UP000179797"/>
    </source>
</evidence>
<organism evidence="1 2">
    <name type="scientific">Flammeovirga pacifica</name>
    <dbReference type="NCBI Taxonomy" id="915059"/>
    <lineage>
        <taxon>Bacteria</taxon>
        <taxon>Pseudomonadati</taxon>
        <taxon>Bacteroidota</taxon>
        <taxon>Cytophagia</taxon>
        <taxon>Cytophagales</taxon>
        <taxon>Flammeovirgaceae</taxon>
        <taxon>Flammeovirga</taxon>
    </lineage>
</organism>
<dbReference type="OrthoDB" id="1488184at2"/>
<dbReference type="InterPro" id="IPR045538">
    <property type="entry name" value="CIS_TMP"/>
</dbReference>
<reference evidence="1 2" key="1">
    <citation type="journal article" date="2012" name="Int. J. Syst. Evol. Microbiol.">
        <title>Flammeovirga pacifica sp. nov., isolated from deep-sea sediment.</title>
        <authorList>
            <person name="Xu H."/>
            <person name="Fu Y."/>
            <person name="Yang N."/>
            <person name="Ding Z."/>
            <person name="Lai Q."/>
            <person name="Zeng R."/>
        </authorList>
    </citation>
    <scope>NUCLEOTIDE SEQUENCE [LARGE SCALE GENOMIC DNA]</scope>
    <source>
        <strain evidence="2">DSM 24597 / LMG 26175 / WPAGA1</strain>
    </source>
</reference>
<dbReference type="Pfam" id="PF19268">
    <property type="entry name" value="CIS_TMP"/>
    <property type="match status" value="1"/>
</dbReference>
<keyword evidence="2" id="KW-1185">Reference proteome</keyword>
<dbReference type="RefSeq" id="WP_044218928.1">
    <property type="nucleotide sequence ID" value="NZ_JRYR02000001.1"/>
</dbReference>